<dbReference type="PANTHER" id="PTHR11060">
    <property type="entry name" value="PROTEIN MEMO1"/>
    <property type="match status" value="1"/>
</dbReference>
<evidence type="ECO:0000313" key="5">
    <source>
        <dbReference type="Proteomes" id="UP001145087"/>
    </source>
</evidence>
<dbReference type="Gene3D" id="3.30.1490.150">
    <property type="entry name" value="Hypothetical protein ph0010, domain 2"/>
    <property type="match status" value="1"/>
</dbReference>
<dbReference type="CDD" id="cd07361">
    <property type="entry name" value="MEMO_like"/>
    <property type="match status" value="1"/>
</dbReference>
<comment type="caution">
    <text evidence="4">The sequence shown here is derived from an EMBL/GenBank/DDBJ whole genome shotgun (WGS) entry which is preliminary data.</text>
</comment>
<dbReference type="InterPro" id="IPR027623">
    <property type="entry name" value="AmmeMemoSam_A"/>
</dbReference>
<dbReference type="RefSeq" id="WP_343333136.1">
    <property type="nucleotide sequence ID" value="NZ_JAPOHD010000020.1"/>
</dbReference>
<dbReference type="InterPro" id="IPR002733">
    <property type="entry name" value="AMMECR1_domain"/>
</dbReference>
<comment type="similarity">
    <text evidence="1 2">Belongs to the MEMO1 family.</text>
</comment>
<dbReference type="InterPro" id="IPR002737">
    <property type="entry name" value="MEMO1_fam"/>
</dbReference>
<dbReference type="EMBL" id="JAPOHD010000020">
    <property type="protein sequence ID" value="MCY1720803.1"/>
    <property type="molecule type" value="Genomic_DNA"/>
</dbReference>
<dbReference type="NCBIfam" id="TIGR04335">
    <property type="entry name" value="AmmeMemoSam_A"/>
    <property type="match status" value="1"/>
</dbReference>
<organism evidence="4 5">
    <name type="scientific">Draconibacterium aestuarii</name>
    <dbReference type="NCBI Taxonomy" id="2998507"/>
    <lineage>
        <taxon>Bacteria</taxon>
        <taxon>Pseudomonadati</taxon>
        <taxon>Bacteroidota</taxon>
        <taxon>Bacteroidia</taxon>
        <taxon>Marinilabiliales</taxon>
        <taxon>Prolixibacteraceae</taxon>
        <taxon>Draconibacterium</taxon>
    </lineage>
</organism>
<dbReference type="PROSITE" id="PS51112">
    <property type="entry name" value="AMMECR1"/>
    <property type="match status" value="1"/>
</dbReference>
<dbReference type="NCBIfam" id="TIGR04336">
    <property type="entry name" value="AmmeMemoSam_B"/>
    <property type="match status" value="1"/>
</dbReference>
<feature type="domain" description="AMMECR1" evidence="3">
    <location>
        <begin position="300"/>
        <end position="474"/>
    </location>
</feature>
<evidence type="ECO:0000259" key="3">
    <source>
        <dbReference type="PROSITE" id="PS51112"/>
    </source>
</evidence>
<keyword evidence="5" id="KW-1185">Reference proteome</keyword>
<reference evidence="4" key="1">
    <citation type="submission" date="2022-11" db="EMBL/GenBank/DDBJ databases">
        <title>Marilongibacter aestuarii gen. nov., sp. nov., isolated from tidal flat sediment.</title>
        <authorList>
            <person name="Jiayan W."/>
        </authorList>
    </citation>
    <scope>NUCLEOTIDE SEQUENCE</scope>
    <source>
        <strain evidence="4">Z1-6</strain>
    </source>
</reference>
<sequence>MKLWNSKDTKREAAVAGRFYPGTKQELENKLRALFDSASKKVENKLALQALISPHAGYVFSGNVAASAFNQIPESANFKRVFVLASSHQFHFNGASVYTLGNYETPLGEIKVTRKLGQKLMESSAIFKDKPEAHLHEHSLEVQLPFLQYKLGNNFKLVPIILGTGSSADCKKLAEALSPYFTPENLFVISTDFSHYPSYDDAKKIDFITANSICQNKPETLLAALKNNAKLTVDNLSTSLCGWTSVLTLLYLTEDKNYQFTQINYQNSGDTKMYGDKSQVVGYWAIAVFDENIPFIISEKEQAEILEIARNSITNYLIPGKKDKLHSKPGGILNTKTGAFVSVYIKGELRGCIGGFAQEKTLKKLIKQMAVSSVCDRRFKPVKPEELENMTLEISVLSPLKRIKSATEIELGRHGIYIRKGLNTGTYLPQVAEKTGWTVTEFLGRCSRDKAGLGWEGWKTAELFTYEAVIIKEN</sequence>
<protein>
    <recommendedName>
        <fullName evidence="2">MEMO1 family protein OU798_10635</fullName>
    </recommendedName>
</protein>
<dbReference type="InterPro" id="IPR036071">
    <property type="entry name" value="AMMECR1_dom_sf"/>
</dbReference>
<name>A0A9X3FDT2_9BACT</name>
<dbReference type="Proteomes" id="UP001145087">
    <property type="component" value="Unassembled WGS sequence"/>
</dbReference>
<accession>A0A9X3FDT2</accession>
<dbReference type="SUPFAM" id="SSF143447">
    <property type="entry name" value="AMMECR1-like"/>
    <property type="match status" value="1"/>
</dbReference>
<dbReference type="HAMAP" id="MF_00055">
    <property type="entry name" value="MEMO1"/>
    <property type="match status" value="1"/>
</dbReference>
<evidence type="ECO:0000256" key="2">
    <source>
        <dbReference type="HAMAP-Rule" id="MF_00055"/>
    </source>
</evidence>
<dbReference type="NCBIfam" id="TIGR00296">
    <property type="entry name" value="TIGR00296 family protein"/>
    <property type="match status" value="1"/>
</dbReference>
<dbReference type="Gene3D" id="3.30.700.20">
    <property type="entry name" value="Hypothetical protein ph0010, domain 1"/>
    <property type="match status" value="1"/>
</dbReference>
<gene>
    <name evidence="4" type="primary">amrB</name>
    <name evidence="4" type="ORF">OU798_10635</name>
</gene>
<dbReference type="AlphaFoldDB" id="A0A9X3FDT2"/>
<evidence type="ECO:0000256" key="1">
    <source>
        <dbReference type="ARBA" id="ARBA00006315"/>
    </source>
</evidence>
<dbReference type="Pfam" id="PF01871">
    <property type="entry name" value="AMMECR1"/>
    <property type="match status" value="1"/>
</dbReference>
<dbReference type="Pfam" id="PF01875">
    <property type="entry name" value="Memo"/>
    <property type="match status" value="1"/>
</dbReference>
<dbReference type="InterPro" id="IPR023473">
    <property type="entry name" value="AMMECR1"/>
</dbReference>
<dbReference type="InterPro" id="IPR027485">
    <property type="entry name" value="AMMECR1_N"/>
</dbReference>
<evidence type="ECO:0000313" key="4">
    <source>
        <dbReference type="EMBL" id="MCY1720803.1"/>
    </source>
</evidence>
<dbReference type="Gene3D" id="3.40.830.10">
    <property type="entry name" value="LigB-like"/>
    <property type="match status" value="1"/>
</dbReference>
<dbReference type="PANTHER" id="PTHR11060:SF0">
    <property type="entry name" value="PROTEIN MEMO1"/>
    <property type="match status" value="1"/>
</dbReference>
<proteinExistence type="inferred from homology"/>